<proteinExistence type="predicted"/>
<gene>
    <name evidence="1" type="ORF">CIK66_08690</name>
</gene>
<sequence length="64" mass="6739">MAKQLRDAQVVSSSRCVSAPVLHTTNSRGLQGASGCSHDAVRLCGLVSSMPPSSAEARSRRLTR</sequence>
<comment type="caution">
    <text evidence="1">The sequence shown here is derived from an EMBL/GenBank/DDBJ whole genome shotgun (WGS) entry which is preliminary data.</text>
</comment>
<dbReference type="Proteomes" id="UP000218598">
    <property type="component" value="Unassembled WGS sequence"/>
</dbReference>
<evidence type="ECO:0000313" key="2">
    <source>
        <dbReference type="Proteomes" id="UP000218598"/>
    </source>
</evidence>
<evidence type="ECO:0000313" key="1">
    <source>
        <dbReference type="EMBL" id="PCC39336.1"/>
    </source>
</evidence>
<organism evidence="1 2">
    <name type="scientific">Brachybacterium alimentarium</name>
    <dbReference type="NCBI Taxonomy" id="47845"/>
    <lineage>
        <taxon>Bacteria</taxon>
        <taxon>Bacillati</taxon>
        <taxon>Actinomycetota</taxon>
        <taxon>Actinomycetes</taxon>
        <taxon>Micrococcales</taxon>
        <taxon>Dermabacteraceae</taxon>
        <taxon>Brachybacterium</taxon>
    </lineage>
</organism>
<reference evidence="1 2" key="1">
    <citation type="journal article" date="2017" name="Elife">
        <title>Extensive horizontal gene transfer in cheese-associated bacteria.</title>
        <authorList>
            <person name="Bonham K.S."/>
            <person name="Wolfe B.E."/>
            <person name="Dutton R.J."/>
        </authorList>
    </citation>
    <scope>NUCLEOTIDE SEQUENCE [LARGE SCALE GENOMIC DNA]</scope>
    <source>
        <strain evidence="1 2">341_9</strain>
    </source>
</reference>
<keyword evidence="2" id="KW-1185">Reference proteome</keyword>
<dbReference type="EMBL" id="NRGR01000015">
    <property type="protein sequence ID" value="PCC39336.1"/>
    <property type="molecule type" value="Genomic_DNA"/>
</dbReference>
<name>A0A2A3YJ09_9MICO</name>
<dbReference type="AlphaFoldDB" id="A0A2A3YJ09"/>
<accession>A0A2A3YJ09</accession>
<protein>
    <submittedName>
        <fullName evidence="1">Uncharacterized protein</fullName>
    </submittedName>
</protein>